<sequence length="154" mass="16787">MQSIARWDEDDELPNHEGMSVPKPAGPGQALIISDLPKRRPPRLATIGSPRRPALRHLCRPTLVLDDTARLWSPSHTQHTLRPPSPLDQTPPDSFQPAPTVHPPVLTSRASRACQAFSAAHVSGPHRRDKGCSRRRATLGPGPRTDGSSPCHHA</sequence>
<organism evidence="2 3">
    <name type="scientific">Phanerochaete sordida</name>
    <dbReference type="NCBI Taxonomy" id="48140"/>
    <lineage>
        <taxon>Eukaryota</taxon>
        <taxon>Fungi</taxon>
        <taxon>Dikarya</taxon>
        <taxon>Basidiomycota</taxon>
        <taxon>Agaricomycotina</taxon>
        <taxon>Agaricomycetes</taxon>
        <taxon>Polyporales</taxon>
        <taxon>Phanerochaetaceae</taxon>
        <taxon>Phanerochaete</taxon>
    </lineage>
</organism>
<gene>
    <name evidence="2" type="ORF">PsYK624_031740</name>
</gene>
<feature type="compositionally biased region" description="Basic residues" evidence="1">
    <location>
        <begin position="124"/>
        <end position="137"/>
    </location>
</feature>
<evidence type="ECO:0000313" key="2">
    <source>
        <dbReference type="EMBL" id="GJE87091.1"/>
    </source>
</evidence>
<evidence type="ECO:0000313" key="3">
    <source>
        <dbReference type="Proteomes" id="UP000703269"/>
    </source>
</evidence>
<feature type="region of interest" description="Disordered" evidence="1">
    <location>
        <begin position="73"/>
        <end position="104"/>
    </location>
</feature>
<protein>
    <submittedName>
        <fullName evidence="2">Uncharacterized protein</fullName>
    </submittedName>
</protein>
<keyword evidence="3" id="KW-1185">Reference proteome</keyword>
<feature type="region of interest" description="Disordered" evidence="1">
    <location>
        <begin position="117"/>
        <end position="154"/>
    </location>
</feature>
<dbReference type="Proteomes" id="UP000703269">
    <property type="component" value="Unassembled WGS sequence"/>
</dbReference>
<reference evidence="2 3" key="1">
    <citation type="submission" date="2021-08" db="EMBL/GenBank/DDBJ databases">
        <title>Draft Genome Sequence of Phanerochaete sordida strain YK-624.</title>
        <authorList>
            <person name="Mori T."/>
            <person name="Dohra H."/>
            <person name="Suzuki T."/>
            <person name="Kawagishi H."/>
            <person name="Hirai H."/>
        </authorList>
    </citation>
    <scope>NUCLEOTIDE SEQUENCE [LARGE SCALE GENOMIC DNA]</scope>
    <source>
        <strain evidence="2 3">YK-624</strain>
    </source>
</reference>
<evidence type="ECO:0000256" key="1">
    <source>
        <dbReference type="SAM" id="MobiDB-lite"/>
    </source>
</evidence>
<dbReference type="AlphaFoldDB" id="A0A9P3G2L4"/>
<comment type="caution">
    <text evidence="2">The sequence shown here is derived from an EMBL/GenBank/DDBJ whole genome shotgun (WGS) entry which is preliminary data.</text>
</comment>
<proteinExistence type="predicted"/>
<dbReference type="EMBL" id="BPQB01000005">
    <property type="protein sequence ID" value="GJE87091.1"/>
    <property type="molecule type" value="Genomic_DNA"/>
</dbReference>
<name>A0A9P3G2L4_9APHY</name>
<accession>A0A9P3G2L4</accession>
<feature type="region of interest" description="Disordered" evidence="1">
    <location>
        <begin position="1"/>
        <end position="52"/>
    </location>
</feature>